<proteinExistence type="predicted"/>
<dbReference type="Proteomes" id="UP000193484">
    <property type="component" value="Unassembled WGS sequence"/>
</dbReference>
<dbReference type="AlphaFoldDB" id="A0A1X1RIX4"/>
<dbReference type="OrthoDB" id="9798430at2"/>
<comment type="caution">
    <text evidence="1">The sequence shown here is derived from an EMBL/GenBank/DDBJ whole genome shotgun (WGS) entry which is preliminary data.</text>
</comment>
<reference evidence="1 2" key="1">
    <citation type="submission" date="2016-01" db="EMBL/GenBank/DDBJ databases">
        <title>The new phylogeny of the genus Mycobacterium.</title>
        <authorList>
            <person name="Tarcisio F."/>
            <person name="Conor M."/>
            <person name="Antonella G."/>
            <person name="Elisabetta G."/>
            <person name="Giulia F.S."/>
            <person name="Sara T."/>
            <person name="Anna F."/>
            <person name="Clotilde B."/>
            <person name="Roberto B."/>
            <person name="Veronica D.S."/>
            <person name="Fabio R."/>
            <person name="Monica P."/>
            <person name="Olivier J."/>
            <person name="Enrico T."/>
            <person name="Nicola S."/>
        </authorList>
    </citation>
    <scope>NUCLEOTIDE SEQUENCE [LARGE SCALE GENOMIC DNA]</scope>
    <source>
        <strain evidence="1 2">DSM 44179</strain>
    </source>
</reference>
<gene>
    <name evidence="1" type="ORF">AWC04_03650</name>
</gene>
<dbReference type="EMBL" id="LQOJ01000019">
    <property type="protein sequence ID" value="ORV07517.1"/>
    <property type="molecule type" value="Genomic_DNA"/>
</dbReference>
<dbReference type="STRING" id="1793.AWC04_03650"/>
<keyword evidence="2" id="KW-1185">Reference proteome</keyword>
<evidence type="ECO:0000313" key="2">
    <source>
        <dbReference type="Proteomes" id="UP000193484"/>
    </source>
</evidence>
<dbReference type="RefSeq" id="WP_085093201.1">
    <property type="nucleotide sequence ID" value="NZ_AP022603.1"/>
</dbReference>
<sequence>MNTEPELLAVTLFVSDVPASVAFYSALGITFDSDLHGGIGPVVIGLHPSSERWPTTRTALSLTVPSLGAVTAAFGALGVPWEPVEGLSGKVIAASDPDGNRVLIAQRIAT</sequence>
<protein>
    <submittedName>
        <fullName evidence="1">Uncharacterized protein</fullName>
    </submittedName>
</protein>
<organism evidence="1 2">
    <name type="scientific">Mycolicibacterium fallax</name>
    <name type="common">Mycobacterium fallax</name>
    <dbReference type="NCBI Taxonomy" id="1793"/>
    <lineage>
        <taxon>Bacteria</taxon>
        <taxon>Bacillati</taxon>
        <taxon>Actinomycetota</taxon>
        <taxon>Actinomycetes</taxon>
        <taxon>Mycobacteriales</taxon>
        <taxon>Mycobacteriaceae</taxon>
        <taxon>Mycolicibacterium</taxon>
    </lineage>
</organism>
<evidence type="ECO:0000313" key="1">
    <source>
        <dbReference type="EMBL" id="ORV07517.1"/>
    </source>
</evidence>
<accession>A0A1X1RIX4</accession>
<dbReference type="Gene3D" id="3.10.180.10">
    <property type="entry name" value="2,3-Dihydroxybiphenyl 1,2-Dioxygenase, domain 1"/>
    <property type="match status" value="1"/>
</dbReference>
<dbReference type="InterPro" id="IPR029068">
    <property type="entry name" value="Glyas_Bleomycin-R_OHBP_Dase"/>
</dbReference>
<name>A0A1X1RIX4_MYCFA</name>
<dbReference type="SUPFAM" id="SSF54593">
    <property type="entry name" value="Glyoxalase/Bleomycin resistance protein/Dihydroxybiphenyl dioxygenase"/>
    <property type="match status" value="1"/>
</dbReference>